<proteinExistence type="predicted"/>
<dbReference type="AlphaFoldDB" id="A0A813YUT4"/>
<reference evidence="3" key="1">
    <citation type="submission" date="2021-02" db="EMBL/GenBank/DDBJ databases">
        <authorList>
            <person name="Nowell W R."/>
        </authorList>
    </citation>
    <scope>NUCLEOTIDE SEQUENCE</scope>
</reference>
<dbReference type="EMBL" id="CAJNOJ010000030">
    <property type="protein sequence ID" value="CAF0890152.1"/>
    <property type="molecule type" value="Genomic_DNA"/>
</dbReference>
<dbReference type="InterPro" id="IPR003533">
    <property type="entry name" value="Doublecortin_dom"/>
</dbReference>
<dbReference type="SMART" id="SM00537">
    <property type="entry name" value="DCX"/>
    <property type="match status" value="1"/>
</dbReference>
<evidence type="ECO:0000313" key="4">
    <source>
        <dbReference type="Proteomes" id="UP000663852"/>
    </source>
</evidence>
<dbReference type="OrthoDB" id="1738954at2759"/>
<dbReference type="Proteomes" id="UP000663852">
    <property type="component" value="Unassembled WGS sequence"/>
</dbReference>
<accession>A0A813YUT4</accession>
<dbReference type="PANTHER" id="PTHR23004:SF11">
    <property type="entry name" value="PROTEIN RPI-1"/>
    <property type="match status" value="1"/>
</dbReference>
<evidence type="ECO:0000259" key="2">
    <source>
        <dbReference type="PROSITE" id="PS50309"/>
    </source>
</evidence>
<dbReference type="InterPro" id="IPR036572">
    <property type="entry name" value="Doublecortin_dom_sf"/>
</dbReference>
<name>A0A813YUT4_ADIRI</name>
<dbReference type="GO" id="GO:0005874">
    <property type="term" value="C:microtubule"/>
    <property type="evidence" value="ECO:0007669"/>
    <property type="project" value="TreeGrafter"/>
</dbReference>
<dbReference type="SUPFAM" id="SSF89837">
    <property type="entry name" value="Doublecortin (DC)"/>
    <property type="match status" value="1"/>
</dbReference>
<dbReference type="PANTHER" id="PTHR23004">
    <property type="entry name" value="DOUBLECORTIN DOMAIN CONTAINING 2"/>
    <property type="match status" value="1"/>
</dbReference>
<dbReference type="Pfam" id="PF03607">
    <property type="entry name" value="DCX"/>
    <property type="match status" value="1"/>
</dbReference>
<feature type="domain" description="Doublecortin" evidence="2">
    <location>
        <begin position="48"/>
        <end position="130"/>
    </location>
</feature>
<dbReference type="Gene3D" id="3.10.20.230">
    <property type="entry name" value="Doublecortin domain"/>
    <property type="match status" value="1"/>
</dbReference>
<feature type="region of interest" description="Disordered" evidence="1">
    <location>
        <begin position="19"/>
        <end position="46"/>
    </location>
</feature>
<evidence type="ECO:0000313" key="3">
    <source>
        <dbReference type="EMBL" id="CAF0890152.1"/>
    </source>
</evidence>
<comment type="caution">
    <text evidence="3">The sequence shown here is derived from an EMBL/GenBank/DDBJ whole genome shotgun (WGS) entry which is preliminary data.</text>
</comment>
<dbReference type="PROSITE" id="PS50309">
    <property type="entry name" value="DC"/>
    <property type="match status" value="1"/>
</dbReference>
<organism evidence="3 4">
    <name type="scientific">Adineta ricciae</name>
    <name type="common">Rotifer</name>
    <dbReference type="NCBI Taxonomy" id="249248"/>
    <lineage>
        <taxon>Eukaryota</taxon>
        <taxon>Metazoa</taxon>
        <taxon>Spiralia</taxon>
        <taxon>Gnathifera</taxon>
        <taxon>Rotifera</taxon>
        <taxon>Eurotatoria</taxon>
        <taxon>Bdelloidea</taxon>
        <taxon>Adinetida</taxon>
        <taxon>Adinetidae</taxon>
        <taxon>Adineta</taxon>
    </lineage>
</organism>
<sequence length="145" mass="16798">MSDVISSYYQWPRQSITKSTRPTDRISRSTRRTVPQFSKERSSRSTTRKITLYRNGDPYFSGKQISINPQNYSSMQLFFQQLSTIIDLPYGVRRLFTIQNGSEITNVNYLKDGASYVCASFEPFQKLSYTAITTPRIPLKSEHCK</sequence>
<evidence type="ECO:0000256" key="1">
    <source>
        <dbReference type="SAM" id="MobiDB-lite"/>
    </source>
</evidence>
<dbReference type="GO" id="GO:0005815">
    <property type="term" value="C:microtubule organizing center"/>
    <property type="evidence" value="ECO:0007669"/>
    <property type="project" value="TreeGrafter"/>
</dbReference>
<dbReference type="GO" id="GO:0035556">
    <property type="term" value="P:intracellular signal transduction"/>
    <property type="evidence" value="ECO:0007669"/>
    <property type="project" value="InterPro"/>
</dbReference>
<protein>
    <recommendedName>
        <fullName evidence="2">Doublecortin domain-containing protein</fullName>
    </recommendedName>
</protein>
<gene>
    <name evidence="3" type="ORF">EDS130_LOCUS9241</name>
</gene>